<feature type="region of interest" description="Disordered" evidence="1">
    <location>
        <begin position="355"/>
        <end position="387"/>
    </location>
</feature>
<protein>
    <submittedName>
        <fullName evidence="2">Uncharacterized protein</fullName>
    </submittedName>
</protein>
<accession>A0ABQ5J6S6</accession>
<evidence type="ECO:0000256" key="1">
    <source>
        <dbReference type="SAM" id="MobiDB-lite"/>
    </source>
</evidence>
<feature type="compositionally biased region" description="Basic and acidic residues" evidence="1">
    <location>
        <begin position="366"/>
        <end position="377"/>
    </location>
</feature>
<dbReference type="EMBL" id="BQNB010021558">
    <property type="protein sequence ID" value="GJU07625.1"/>
    <property type="molecule type" value="Genomic_DNA"/>
</dbReference>
<organism evidence="2 3">
    <name type="scientific">Tanacetum coccineum</name>
    <dbReference type="NCBI Taxonomy" id="301880"/>
    <lineage>
        <taxon>Eukaryota</taxon>
        <taxon>Viridiplantae</taxon>
        <taxon>Streptophyta</taxon>
        <taxon>Embryophyta</taxon>
        <taxon>Tracheophyta</taxon>
        <taxon>Spermatophyta</taxon>
        <taxon>Magnoliopsida</taxon>
        <taxon>eudicotyledons</taxon>
        <taxon>Gunneridae</taxon>
        <taxon>Pentapetalae</taxon>
        <taxon>asterids</taxon>
        <taxon>campanulids</taxon>
        <taxon>Asterales</taxon>
        <taxon>Asteraceae</taxon>
        <taxon>Asteroideae</taxon>
        <taxon>Anthemideae</taxon>
        <taxon>Anthemidinae</taxon>
        <taxon>Tanacetum</taxon>
    </lineage>
</organism>
<reference evidence="2" key="2">
    <citation type="submission" date="2022-01" db="EMBL/GenBank/DDBJ databases">
        <authorList>
            <person name="Yamashiro T."/>
            <person name="Shiraishi A."/>
            <person name="Satake H."/>
            <person name="Nakayama K."/>
        </authorList>
    </citation>
    <scope>NUCLEOTIDE SEQUENCE</scope>
</reference>
<reference evidence="2" key="1">
    <citation type="journal article" date="2022" name="Int. J. Mol. Sci.">
        <title>Draft Genome of Tanacetum Coccineum: Genomic Comparison of Closely Related Tanacetum-Family Plants.</title>
        <authorList>
            <person name="Yamashiro T."/>
            <person name="Shiraishi A."/>
            <person name="Nakayama K."/>
            <person name="Satake H."/>
        </authorList>
    </citation>
    <scope>NUCLEOTIDE SEQUENCE</scope>
</reference>
<proteinExistence type="predicted"/>
<dbReference type="Proteomes" id="UP001151760">
    <property type="component" value="Unassembled WGS sequence"/>
</dbReference>
<keyword evidence="3" id="KW-1185">Reference proteome</keyword>
<sequence length="387" mass="43534">MGPVNTQHADQDDSDMPELTIFNKPQKGIFDEASYDDEGMVHDFQHLPQKKLFSLIPTLGLHNIHPQSQILGDPKSSVQTRSRVQQHSGVHTLVRSIGCKKRGCQSSHDSVTDPTAFPFFIPHPFGLLPTIVEYPLGSQSLSQSIFIRLGFNSSEESIVVTEKKLAYSNSKPSGNWSRREFTDYDFKCGGRHFMKIGSLNYVFQKPLHSAHKVKRELVFNYSLIEFFLIGVHEIWVCGVSVRALGPKAAFRTQNGPYSKLEPIETSTRPVLARDIIASKFKKRDAAAIGQNLVLEALLDKIQIGEDVIISPRESVKRIVPPFKIQIINKHLLIANCYQTKLVELRANSGHMLENAARKSPKYHSTNLDDLHSSREEDGTLETYGSRD</sequence>
<evidence type="ECO:0000313" key="3">
    <source>
        <dbReference type="Proteomes" id="UP001151760"/>
    </source>
</evidence>
<name>A0ABQ5J6S6_9ASTR</name>
<comment type="caution">
    <text evidence="2">The sequence shown here is derived from an EMBL/GenBank/DDBJ whole genome shotgun (WGS) entry which is preliminary data.</text>
</comment>
<gene>
    <name evidence="2" type="ORF">Tco_1124055</name>
</gene>
<evidence type="ECO:0000313" key="2">
    <source>
        <dbReference type="EMBL" id="GJU07625.1"/>
    </source>
</evidence>